<dbReference type="PATRIC" id="fig|1348334.3.peg.3228"/>
<accession>U7QHD4</accession>
<organism evidence="1 2">
    <name type="scientific">Lyngbya aestuarii BL J</name>
    <dbReference type="NCBI Taxonomy" id="1348334"/>
    <lineage>
        <taxon>Bacteria</taxon>
        <taxon>Bacillati</taxon>
        <taxon>Cyanobacteriota</taxon>
        <taxon>Cyanophyceae</taxon>
        <taxon>Oscillatoriophycideae</taxon>
        <taxon>Oscillatoriales</taxon>
        <taxon>Microcoleaceae</taxon>
        <taxon>Lyngbya</taxon>
    </lineage>
</organism>
<keyword evidence="2" id="KW-1185">Reference proteome</keyword>
<dbReference type="RefSeq" id="WP_023067085.1">
    <property type="nucleotide sequence ID" value="NZ_AUZM01000032.1"/>
</dbReference>
<reference evidence="1 2" key="1">
    <citation type="journal article" date="2013" name="Front. Microbiol.">
        <title>Comparative genomic analyses of the cyanobacterium, Lyngbya aestuarii BL J, a powerful hydrogen producer.</title>
        <authorList>
            <person name="Kothari A."/>
            <person name="Vaughn M."/>
            <person name="Garcia-Pichel F."/>
        </authorList>
    </citation>
    <scope>NUCLEOTIDE SEQUENCE [LARGE SCALE GENOMIC DNA]</scope>
    <source>
        <strain evidence="1 2">BL J</strain>
    </source>
</reference>
<dbReference type="OrthoDB" id="462756at2"/>
<name>U7QHD4_9CYAN</name>
<evidence type="ECO:0000313" key="2">
    <source>
        <dbReference type="Proteomes" id="UP000017127"/>
    </source>
</evidence>
<comment type="caution">
    <text evidence="1">The sequence shown here is derived from an EMBL/GenBank/DDBJ whole genome shotgun (WGS) entry which is preliminary data.</text>
</comment>
<sequence>MRIRIVENFDADFILDPQVKTTLFGLLTSQGFLNQVSQQVNEKAVEFTELLFQPIPYSVQTPKGMPREFEQYHESEDHIIVNVPPNFMFQAKIFQPSRLCAIYRLVES</sequence>
<evidence type="ECO:0000313" key="1">
    <source>
        <dbReference type="EMBL" id="ERT06692.1"/>
    </source>
</evidence>
<gene>
    <name evidence="1" type="ORF">M595_3336</name>
</gene>
<protein>
    <submittedName>
        <fullName evidence="1">Uncharacterized protein</fullName>
    </submittedName>
</protein>
<dbReference type="Proteomes" id="UP000017127">
    <property type="component" value="Unassembled WGS sequence"/>
</dbReference>
<dbReference type="EMBL" id="AUZM01000032">
    <property type="protein sequence ID" value="ERT06692.1"/>
    <property type="molecule type" value="Genomic_DNA"/>
</dbReference>
<proteinExistence type="predicted"/>
<dbReference type="AlphaFoldDB" id="U7QHD4"/>